<dbReference type="PROSITE" id="PS51352">
    <property type="entry name" value="THIOREDOXIN_2"/>
    <property type="match status" value="1"/>
</dbReference>
<keyword evidence="4" id="KW-0201">Cytochrome c-type biogenesis</keyword>
<dbReference type="InterPro" id="IPR025380">
    <property type="entry name" value="DUF4369"/>
</dbReference>
<evidence type="ECO:0000256" key="6">
    <source>
        <dbReference type="ARBA" id="ARBA00023157"/>
    </source>
</evidence>
<keyword evidence="7" id="KW-0676">Redox-active center</keyword>
<evidence type="ECO:0000256" key="4">
    <source>
        <dbReference type="ARBA" id="ARBA00022748"/>
    </source>
</evidence>
<dbReference type="Gene3D" id="3.40.30.10">
    <property type="entry name" value="Glutaredoxin"/>
    <property type="match status" value="1"/>
</dbReference>
<protein>
    <submittedName>
        <fullName evidence="11">AhpC/TSA family protein</fullName>
    </submittedName>
</protein>
<name>A0A5B8VLR9_9BACT</name>
<reference evidence="11 12" key="1">
    <citation type="journal article" date="2017" name="Int. J. Syst. Evol. Microbiol.">
        <title>Arachidicoccus ginsenosidivorans sp. nov., with ginsenoside-converting activity isolated from ginseng cultivating soil.</title>
        <authorList>
            <person name="Siddiqi M.Z."/>
            <person name="Aslam Z."/>
            <person name="Im W.T."/>
        </authorList>
    </citation>
    <scope>NUCLEOTIDE SEQUENCE [LARGE SCALE GENOMIC DNA]</scope>
    <source>
        <strain evidence="11 12">Gsoil 809</strain>
    </source>
</reference>
<dbReference type="GO" id="GO:0030313">
    <property type="term" value="C:cell envelope"/>
    <property type="evidence" value="ECO:0007669"/>
    <property type="project" value="UniProtKB-SubCell"/>
</dbReference>
<dbReference type="CDD" id="cd02966">
    <property type="entry name" value="TlpA_like_family"/>
    <property type="match status" value="1"/>
</dbReference>
<organism evidence="11 12">
    <name type="scientific">Arachidicoccus ginsenosidivorans</name>
    <dbReference type="NCBI Taxonomy" id="496057"/>
    <lineage>
        <taxon>Bacteria</taxon>
        <taxon>Pseudomonadati</taxon>
        <taxon>Bacteroidota</taxon>
        <taxon>Chitinophagia</taxon>
        <taxon>Chitinophagales</taxon>
        <taxon>Chitinophagaceae</taxon>
        <taxon>Arachidicoccus</taxon>
    </lineage>
</organism>
<dbReference type="KEGG" id="agi:FSB73_11195"/>
<dbReference type="GO" id="GO:0006979">
    <property type="term" value="P:response to oxidative stress"/>
    <property type="evidence" value="ECO:0007669"/>
    <property type="project" value="InterPro"/>
</dbReference>
<proteinExistence type="inferred from homology"/>
<accession>A0A5B8VLR9</accession>
<evidence type="ECO:0000313" key="12">
    <source>
        <dbReference type="Proteomes" id="UP000321291"/>
    </source>
</evidence>
<dbReference type="InterPro" id="IPR050553">
    <property type="entry name" value="Thioredoxin_ResA/DsbE_sf"/>
</dbReference>
<keyword evidence="3" id="KW-0575">Peroxidase</keyword>
<keyword evidence="6" id="KW-1015">Disulfide bond</keyword>
<dbReference type="PROSITE" id="PS51257">
    <property type="entry name" value="PROKAR_LIPOPROTEIN"/>
    <property type="match status" value="1"/>
</dbReference>
<dbReference type="PANTHER" id="PTHR42852:SF6">
    <property type="entry name" value="THIOL:DISULFIDE INTERCHANGE PROTEIN DSBE"/>
    <property type="match status" value="1"/>
</dbReference>
<dbReference type="PANTHER" id="PTHR42852">
    <property type="entry name" value="THIOL:DISULFIDE INTERCHANGE PROTEIN DSBE"/>
    <property type="match status" value="1"/>
</dbReference>
<keyword evidence="5" id="KW-0560">Oxidoreductase</keyword>
<keyword evidence="8" id="KW-0175">Coiled coil</keyword>
<evidence type="ECO:0000259" key="10">
    <source>
        <dbReference type="PROSITE" id="PS51352"/>
    </source>
</evidence>
<evidence type="ECO:0000256" key="1">
    <source>
        <dbReference type="ARBA" id="ARBA00004196"/>
    </source>
</evidence>
<dbReference type="InterPro" id="IPR013766">
    <property type="entry name" value="Thioredoxin_domain"/>
</dbReference>
<dbReference type="Pfam" id="PF00578">
    <property type="entry name" value="AhpC-TSA"/>
    <property type="match status" value="1"/>
</dbReference>
<keyword evidence="12" id="KW-1185">Reference proteome</keyword>
<evidence type="ECO:0000256" key="9">
    <source>
        <dbReference type="SAM" id="SignalP"/>
    </source>
</evidence>
<dbReference type="InterPro" id="IPR000866">
    <property type="entry name" value="AhpC/TSA"/>
</dbReference>
<feature type="signal peptide" evidence="9">
    <location>
        <begin position="1"/>
        <end position="19"/>
    </location>
</feature>
<feature type="domain" description="Thioredoxin" evidence="10">
    <location>
        <begin position="229"/>
        <end position="371"/>
    </location>
</feature>
<dbReference type="Proteomes" id="UP000321291">
    <property type="component" value="Chromosome"/>
</dbReference>
<dbReference type="EMBL" id="CP042434">
    <property type="protein sequence ID" value="QEC72153.1"/>
    <property type="molecule type" value="Genomic_DNA"/>
</dbReference>
<evidence type="ECO:0000313" key="11">
    <source>
        <dbReference type="EMBL" id="QEC72153.1"/>
    </source>
</evidence>
<evidence type="ECO:0000256" key="8">
    <source>
        <dbReference type="SAM" id="Coils"/>
    </source>
</evidence>
<comment type="subcellular location">
    <subcellularLocation>
        <location evidence="1">Cell envelope</location>
    </subcellularLocation>
</comment>
<dbReference type="AlphaFoldDB" id="A0A5B8VLR9"/>
<dbReference type="InterPro" id="IPR000889">
    <property type="entry name" value="Glutathione_peroxidase"/>
</dbReference>
<dbReference type="SUPFAM" id="SSF52833">
    <property type="entry name" value="Thioredoxin-like"/>
    <property type="match status" value="1"/>
</dbReference>
<dbReference type="GO" id="GO:0017004">
    <property type="term" value="P:cytochrome complex assembly"/>
    <property type="evidence" value="ECO:0007669"/>
    <property type="project" value="UniProtKB-KW"/>
</dbReference>
<dbReference type="PROSITE" id="PS51355">
    <property type="entry name" value="GLUTATHIONE_PEROXID_3"/>
    <property type="match status" value="1"/>
</dbReference>
<evidence type="ECO:0000256" key="3">
    <source>
        <dbReference type="ARBA" id="ARBA00022559"/>
    </source>
</evidence>
<dbReference type="InterPro" id="IPR017937">
    <property type="entry name" value="Thioredoxin_CS"/>
</dbReference>
<feature type="coiled-coil region" evidence="8">
    <location>
        <begin position="145"/>
        <end position="172"/>
    </location>
</feature>
<dbReference type="Pfam" id="PF14289">
    <property type="entry name" value="DUF4369"/>
    <property type="match status" value="1"/>
</dbReference>
<comment type="similarity">
    <text evidence="2">Belongs to the glutathione peroxidase family.</text>
</comment>
<dbReference type="OrthoDB" id="1069091at2"/>
<evidence type="ECO:0000256" key="5">
    <source>
        <dbReference type="ARBA" id="ARBA00023002"/>
    </source>
</evidence>
<evidence type="ECO:0000256" key="2">
    <source>
        <dbReference type="ARBA" id="ARBA00006926"/>
    </source>
</evidence>
<sequence>MNKRVIAGAMAAMTLGFFACNQAPKDSYTINGDIAGLKDSLIYFRTSAGDSMVVDSAKVTDGKFTFKGKAEEPKMASIYLQDRRGGFNLYVENAAINIKGNVDSLSSVKITGAPTQQEWDTFQADLKPLNAQEDSLFQQYQTARMKNDTAAVAAIEKKANDLNDQREAASKTFINQHPKSYVSINLLRSLIYSTEYADLNKMFTGLDTSLQHSTSGVKIAEQLETMKATAIGQQAIDFTANDVNGNPVSLSSFKGKYVLVDFWASWCGPCRAENPNVVKAYNKYKDKNFTILGVSLDEDGAKWKEAIAHDKLNWTQVSDLKGWKSEPAGKYGVKAIPANFLIDQDGKIIGHNLRGDKLEEKLAEVLSNIQLKKSASDAKS</sequence>
<dbReference type="GO" id="GO:0004601">
    <property type="term" value="F:peroxidase activity"/>
    <property type="evidence" value="ECO:0007669"/>
    <property type="project" value="UniProtKB-KW"/>
</dbReference>
<gene>
    <name evidence="11" type="ORF">FSB73_11195</name>
</gene>
<keyword evidence="9" id="KW-0732">Signal</keyword>
<evidence type="ECO:0000256" key="7">
    <source>
        <dbReference type="ARBA" id="ARBA00023284"/>
    </source>
</evidence>
<dbReference type="PROSITE" id="PS00194">
    <property type="entry name" value="THIOREDOXIN_1"/>
    <property type="match status" value="1"/>
</dbReference>
<feature type="chain" id="PRO_5023150698" evidence="9">
    <location>
        <begin position="20"/>
        <end position="380"/>
    </location>
</feature>
<dbReference type="InterPro" id="IPR036249">
    <property type="entry name" value="Thioredoxin-like_sf"/>
</dbReference>
<dbReference type="RefSeq" id="WP_146781957.1">
    <property type="nucleotide sequence ID" value="NZ_CP042434.1"/>
</dbReference>